<feature type="region of interest" description="Disordered" evidence="1">
    <location>
        <begin position="1"/>
        <end position="38"/>
    </location>
</feature>
<gene>
    <name evidence="2" type="primary">ORF23675</name>
</gene>
<dbReference type="AlphaFoldDB" id="A0A0B6YF04"/>
<evidence type="ECO:0000256" key="1">
    <source>
        <dbReference type="SAM" id="MobiDB-lite"/>
    </source>
</evidence>
<accession>A0A0B6YF04</accession>
<evidence type="ECO:0000313" key="2">
    <source>
        <dbReference type="EMBL" id="CEK54803.1"/>
    </source>
</evidence>
<feature type="compositionally biased region" description="Polar residues" evidence="1">
    <location>
        <begin position="1"/>
        <end position="11"/>
    </location>
</feature>
<feature type="non-terminal residue" evidence="2">
    <location>
        <position position="1"/>
    </location>
</feature>
<organism evidence="2">
    <name type="scientific">Arion vulgaris</name>
    <dbReference type="NCBI Taxonomy" id="1028688"/>
    <lineage>
        <taxon>Eukaryota</taxon>
        <taxon>Metazoa</taxon>
        <taxon>Spiralia</taxon>
        <taxon>Lophotrochozoa</taxon>
        <taxon>Mollusca</taxon>
        <taxon>Gastropoda</taxon>
        <taxon>Heterobranchia</taxon>
        <taxon>Euthyneura</taxon>
        <taxon>Panpulmonata</taxon>
        <taxon>Eupulmonata</taxon>
        <taxon>Stylommatophora</taxon>
        <taxon>Helicina</taxon>
        <taxon>Arionoidea</taxon>
        <taxon>Arionidae</taxon>
        <taxon>Arion</taxon>
    </lineage>
</organism>
<reference evidence="2" key="1">
    <citation type="submission" date="2014-12" db="EMBL/GenBank/DDBJ databases">
        <title>Insight into the proteome of Arion vulgaris.</title>
        <authorList>
            <person name="Aradska J."/>
            <person name="Bulat T."/>
            <person name="Smidak R."/>
            <person name="Sarate P."/>
            <person name="Gangsoo J."/>
            <person name="Sialana F."/>
            <person name="Bilban M."/>
            <person name="Lubec G."/>
        </authorList>
    </citation>
    <scope>NUCLEOTIDE SEQUENCE</scope>
    <source>
        <tissue evidence="2">Skin</tissue>
    </source>
</reference>
<dbReference type="EMBL" id="HACG01007938">
    <property type="protein sequence ID" value="CEK54803.1"/>
    <property type="molecule type" value="Transcribed_RNA"/>
</dbReference>
<feature type="compositionally biased region" description="Polar residues" evidence="1">
    <location>
        <begin position="20"/>
        <end position="38"/>
    </location>
</feature>
<sequence length="83" mass="9608">QQEVCETSRPTSGLKRNHRTMSMNSYSNQIENGYSSNSDCDLDNQYIVETERIVMSNPSNKHNKHNKRVLDINNTQEYNNTGK</sequence>
<feature type="non-terminal residue" evidence="2">
    <location>
        <position position="83"/>
    </location>
</feature>
<proteinExistence type="predicted"/>
<name>A0A0B6YF04_9EUPU</name>
<protein>
    <submittedName>
        <fullName evidence="2">Uncharacterized protein</fullName>
    </submittedName>
</protein>